<feature type="region of interest" description="Disordered" evidence="2">
    <location>
        <begin position="101"/>
        <end position="125"/>
    </location>
</feature>
<protein>
    <submittedName>
        <fullName evidence="3">OLC1v1026159C2</fullName>
    </submittedName>
</protein>
<dbReference type="InterPro" id="IPR036093">
    <property type="entry name" value="NAC_dom_sf"/>
</dbReference>
<dbReference type="GO" id="GO:0003677">
    <property type="term" value="F:DNA binding"/>
    <property type="evidence" value="ECO:0007669"/>
    <property type="project" value="InterPro"/>
</dbReference>
<organism evidence="3 4">
    <name type="scientific">Oldenlandia corymbosa var. corymbosa</name>
    <dbReference type="NCBI Taxonomy" id="529605"/>
    <lineage>
        <taxon>Eukaryota</taxon>
        <taxon>Viridiplantae</taxon>
        <taxon>Streptophyta</taxon>
        <taxon>Embryophyta</taxon>
        <taxon>Tracheophyta</taxon>
        <taxon>Spermatophyta</taxon>
        <taxon>Magnoliopsida</taxon>
        <taxon>eudicotyledons</taxon>
        <taxon>Gunneridae</taxon>
        <taxon>Pentapetalae</taxon>
        <taxon>asterids</taxon>
        <taxon>lamiids</taxon>
        <taxon>Gentianales</taxon>
        <taxon>Rubiaceae</taxon>
        <taxon>Rubioideae</taxon>
        <taxon>Spermacoceae</taxon>
        <taxon>Hedyotis-Oldenlandia complex</taxon>
        <taxon>Oldenlandia</taxon>
    </lineage>
</organism>
<evidence type="ECO:0000256" key="1">
    <source>
        <dbReference type="SAM" id="Coils"/>
    </source>
</evidence>
<dbReference type="GO" id="GO:0006355">
    <property type="term" value="P:regulation of DNA-templated transcription"/>
    <property type="evidence" value="ECO:0007669"/>
    <property type="project" value="InterPro"/>
</dbReference>
<evidence type="ECO:0000313" key="3">
    <source>
        <dbReference type="EMBL" id="CAI9091198.1"/>
    </source>
</evidence>
<keyword evidence="4" id="KW-1185">Reference proteome</keyword>
<keyword evidence="1" id="KW-0175">Coiled coil</keyword>
<reference evidence="3" key="1">
    <citation type="submission" date="2023-03" db="EMBL/GenBank/DDBJ databases">
        <authorList>
            <person name="Julca I."/>
        </authorList>
    </citation>
    <scope>NUCLEOTIDE SEQUENCE</scope>
</reference>
<feature type="compositionally biased region" description="Low complexity" evidence="2">
    <location>
        <begin position="1"/>
        <end position="10"/>
    </location>
</feature>
<feature type="region of interest" description="Disordered" evidence="2">
    <location>
        <begin position="140"/>
        <end position="173"/>
    </location>
</feature>
<dbReference type="AlphaFoldDB" id="A0AAV1C9F0"/>
<sequence length="275" mass="29664">MGQEIVAVAPPSTPVAGGGGGAAASGGAGGINVARPMGAPPPTSLAPGFRFHPTDEELVRIFQKSGLGPPNGDRYAPFLDEEWDDEATLFIPGAEAEDDMANGDEYMNKAPPGQCDQSEPPQGIPFICKREKSEEPELLSLGQNKRARQDDPNSSHANGSEDSTTTSQEPTTMMMTTNNFSSSLLEFPLLESVEPKESQPASTVTFDSSNLEKSVPPGYLKFISNLETEILNVSMERETLKIEVMRAQAMINILQSRIDLLNKENEDLRRLVRGG</sequence>
<dbReference type="SUPFAM" id="SSF101941">
    <property type="entry name" value="NAC domain"/>
    <property type="match status" value="1"/>
</dbReference>
<dbReference type="EMBL" id="OX459118">
    <property type="protein sequence ID" value="CAI9091198.1"/>
    <property type="molecule type" value="Genomic_DNA"/>
</dbReference>
<feature type="region of interest" description="Disordered" evidence="2">
    <location>
        <begin position="1"/>
        <end position="47"/>
    </location>
</feature>
<feature type="compositionally biased region" description="Polar residues" evidence="2">
    <location>
        <begin position="154"/>
        <end position="170"/>
    </location>
</feature>
<gene>
    <name evidence="3" type="ORF">OLC1_LOCUS3187</name>
</gene>
<name>A0AAV1C9F0_OLDCO</name>
<evidence type="ECO:0000256" key="2">
    <source>
        <dbReference type="SAM" id="MobiDB-lite"/>
    </source>
</evidence>
<evidence type="ECO:0000313" key="4">
    <source>
        <dbReference type="Proteomes" id="UP001161247"/>
    </source>
</evidence>
<dbReference type="Proteomes" id="UP001161247">
    <property type="component" value="Chromosome 1"/>
</dbReference>
<proteinExistence type="predicted"/>
<feature type="compositionally biased region" description="Gly residues" evidence="2">
    <location>
        <begin position="16"/>
        <end position="30"/>
    </location>
</feature>
<accession>A0AAV1C9F0</accession>
<feature type="coiled-coil region" evidence="1">
    <location>
        <begin position="223"/>
        <end position="271"/>
    </location>
</feature>